<organism evidence="1 2">
    <name type="scientific">Pluteus cervinus</name>
    <dbReference type="NCBI Taxonomy" id="181527"/>
    <lineage>
        <taxon>Eukaryota</taxon>
        <taxon>Fungi</taxon>
        <taxon>Dikarya</taxon>
        <taxon>Basidiomycota</taxon>
        <taxon>Agaricomycotina</taxon>
        <taxon>Agaricomycetes</taxon>
        <taxon>Agaricomycetidae</taxon>
        <taxon>Agaricales</taxon>
        <taxon>Pluteineae</taxon>
        <taxon>Pluteaceae</taxon>
        <taxon>Pluteus</taxon>
    </lineage>
</organism>
<dbReference type="Proteomes" id="UP000308600">
    <property type="component" value="Unassembled WGS sequence"/>
</dbReference>
<proteinExistence type="predicted"/>
<protein>
    <submittedName>
        <fullName evidence="1">Uncharacterized protein</fullName>
    </submittedName>
</protein>
<evidence type="ECO:0000313" key="1">
    <source>
        <dbReference type="EMBL" id="TFK58619.1"/>
    </source>
</evidence>
<accession>A0ACD2ZZQ1</accession>
<keyword evidence="2" id="KW-1185">Reference proteome</keyword>
<name>A0ACD2ZZQ1_9AGAR</name>
<evidence type="ECO:0000313" key="2">
    <source>
        <dbReference type="Proteomes" id="UP000308600"/>
    </source>
</evidence>
<gene>
    <name evidence="1" type="ORF">BDN72DRAFT_906572</name>
</gene>
<reference evidence="1 2" key="1">
    <citation type="journal article" date="2019" name="Nat. Ecol. Evol.">
        <title>Megaphylogeny resolves global patterns of mushroom evolution.</title>
        <authorList>
            <person name="Varga T."/>
            <person name="Krizsan K."/>
            <person name="Foldi C."/>
            <person name="Dima B."/>
            <person name="Sanchez-Garcia M."/>
            <person name="Sanchez-Ramirez S."/>
            <person name="Szollosi G.J."/>
            <person name="Szarkandi J.G."/>
            <person name="Papp V."/>
            <person name="Albert L."/>
            <person name="Andreopoulos W."/>
            <person name="Angelini C."/>
            <person name="Antonin V."/>
            <person name="Barry K.W."/>
            <person name="Bougher N.L."/>
            <person name="Buchanan P."/>
            <person name="Buyck B."/>
            <person name="Bense V."/>
            <person name="Catcheside P."/>
            <person name="Chovatia M."/>
            <person name="Cooper J."/>
            <person name="Damon W."/>
            <person name="Desjardin D."/>
            <person name="Finy P."/>
            <person name="Geml J."/>
            <person name="Haridas S."/>
            <person name="Hughes K."/>
            <person name="Justo A."/>
            <person name="Karasinski D."/>
            <person name="Kautmanova I."/>
            <person name="Kiss B."/>
            <person name="Kocsube S."/>
            <person name="Kotiranta H."/>
            <person name="LaButti K.M."/>
            <person name="Lechner B.E."/>
            <person name="Liimatainen K."/>
            <person name="Lipzen A."/>
            <person name="Lukacs Z."/>
            <person name="Mihaltcheva S."/>
            <person name="Morgado L.N."/>
            <person name="Niskanen T."/>
            <person name="Noordeloos M.E."/>
            <person name="Ohm R.A."/>
            <person name="Ortiz-Santana B."/>
            <person name="Ovrebo C."/>
            <person name="Racz N."/>
            <person name="Riley R."/>
            <person name="Savchenko A."/>
            <person name="Shiryaev A."/>
            <person name="Soop K."/>
            <person name="Spirin V."/>
            <person name="Szebenyi C."/>
            <person name="Tomsovsky M."/>
            <person name="Tulloss R.E."/>
            <person name="Uehling J."/>
            <person name="Grigoriev I.V."/>
            <person name="Vagvolgyi C."/>
            <person name="Papp T."/>
            <person name="Martin F.M."/>
            <person name="Miettinen O."/>
            <person name="Hibbett D.S."/>
            <person name="Nagy L.G."/>
        </authorList>
    </citation>
    <scope>NUCLEOTIDE SEQUENCE [LARGE SCALE GENOMIC DNA]</scope>
    <source>
        <strain evidence="1 2">NL-1719</strain>
    </source>
</reference>
<sequence length="277" mass="30488">MSDRMEPEEIGSPPVPATVLSNMRPSHPIMTYASVAREVGAAFAHAGAGAAVIQMAYAAMPEATDTGRPEKFMAISPEDDNNTFLEETPKFPNHQIIPDHKKPSQEVIQKGLLEQNPQPFSIASGDFRIMGTEAVMKCTALPFTPQTEPAVVGHEQTFPTPTTAPEASKSPIAQDPPSVLPKAAQVTLSLPSKEVIDELDNFLSLKCRPSLAHMYPHLATYGYTMDHITVISHWDRARVREFFLGVQDAIDRSGNERIKPIDWDVLGYCIRELRAEV</sequence>
<dbReference type="EMBL" id="ML209272">
    <property type="protein sequence ID" value="TFK58619.1"/>
    <property type="molecule type" value="Genomic_DNA"/>
</dbReference>